<dbReference type="Gene3D" id="3.40.190.10">
    <property type="entry name" value="Periplasmic binding protein-like II"/>
    <property type="match status" value="1"/>
</dbReference>
<evidence type="ECO:0000256" key="1">
    <source>
        <dbReference type="ARBA" id="ARBA00004651"/>
    </source>
</evidence>
<comment type="subcellular location">
    <subcellularLocation>
        <location evidence="1">Cell membrane</location>
        <topology evidence="1">Multi-pass membrane protein</topology>
    </subcellularLocation>
</comment>
<comment type="caution">
    <text evidence="15">The sequence shown here is derived from an EMBL/GenBank/DDBJ whole genome shotgun (WGS) entry which is preliminary data.</text>
</comment>
<dbReference type="InterPro" id="IPR052192">
    <property type="entry name" value="Insect_Ionotropic_Sensory_Rcpt"/>
</dbReference>
<keyword evidence="16" id="KW-1185">Reference proteome</keyword>
<name>A0A232F554_9HYME</name>
<dbReference type="PANTHER" id="PTHR42643:SF24">
    <property type="entry name" value="IONOTROPIC RECEPTOR 60A"/>
    <property type="match status" value="1"/>
</dbReference>
<dbReference type="EMBL" id="NNAY01000942">
    <property type="protein sequence ID" value="OXU25805.1"/>
    <property type="molecule type" value="Genomic_DNA"/>
</dbReference>
<dbReference type="Pfam" id="PF10613">
    <property type="entry name" value="Lig_chan-Glu_bd"/>
    <property type="match status" value="1"/>
</dbReference>
<accession>A0A232F554</accession>
<keyword evidence="4 12" id="KW-0812">Transmembrane</keyword>
<feature type="chain" id="PRO_5012918041" description="Ionotropic glutamate receptor L-glutamate and glycine-binding domain-containing protein" evidence="13">
    <location>
        <begin position="22"/>
        <end position="642"/>
    </location>
</feature>
<dbReference type="GO" id="GO:0015276">
    <property type="term" value="F:ligand-gated monoatomic ion channel activity"/>
    <property type="evidence" value="ECO:0007669"/>
    <property type="project" value="InterPro"/>
</dbReference>
<evidence type="ECO:0000256" key="8">
    <source>
        <dbReference type="ARBA" id="ARBA00023170"/>
    </source>
</evidence>
<dbReference type="InterPro" id="IPR019594">
    <property type="entry name" value="Glu/Gly-bd"/>
</dbReference>
<keyword evidence="6" id="KW-0406">Ion transport</keyword>
<keyword evidence="5 12" id="KW-1133">Transmembrane helix</keyword>
<dbReference type="STRING" id="543379.A0A232F554"/>
<dbReference type="SUPFAM" id="SSF53850">
    <property type="entry name" value="Periplasmic binding protein-like II"/>
    <property type="match status" value="1"/>
</dbReference>
<evidence type="ECO:0000256" key="11">
    <source>
        <dbReference type="ARBA" id="ARBA00023303"/>
    </source>
</evidence>
<feature type="domain" description="Ionotropic glutamate receptor L-glutamate and glycine-binding" evidence="14">
    <location>
        <begin position="222"/>
        <end position="313"/>
    </location>
</feature>
<organism evidence="15 16">
    <name type="scientific">Trichomalopsis sarcophagae</name>
    <dbReference type="NCBI Taxonomy" id="543379"/>
    <lineage>
        <taxon>Eukaryota</taxon>
        <taxon>Metazoa</taxon>
        <taxon>Ecdysozoa</taxon>
        <taxon>Arthropoda</taxon>
        <taxon>Hexapoda</taxon>
        <taxon>Insecta</taxon>
        <taxon>Pterygota</taxon>
        <taxon>Neoptera</taxon>
        <taxon>Endopterygota</taxon>
        <taxon>Hymenoptera</taxon>
        <taxon>Apocrita</taxon>
        <taxon>Proctotrupomorpha</taxon>
        <taxon>Chalcidoidea</taxon>
        <taxon>Pteromalidae</taxon>
        <taxon>Pteromalinae</taxon>
        <taxon>Trichomalopsis</taxon>
    </lineage>
</organism>
<keyword evidence="13" id="KW-0732">Signal</keyword>
<evidence type="ECO:0000256" key="7">
    <source>
        <dbReference type="ARBA" id="ARBA00023136"/>
    </source>
</evidence>
<sequence>MDLRACLVLVTQFWWGSLTLGKRYDILQKNEISWISEENLTVVVEYSFPESRCCIVHVRKNATRAEQTMLKWFSTNYRGQEYFTRRKTYVCADHLLISSNSSELTNSLRSIPVAKASTRILVLIDSRLEESSSLFNASIYVNSNVNLLCRNGTYALSENYLEPRRFKKISRFKELQRKTGIADFQGRVIQASTYYSPPFSFLKSTVNKTIRGVSAAIFVPVKEKEIDGIELNIFMIIAKTLNFTYTIRKPIGRYNHGRKYNDTAWIGGMVGQIVGKEVDLAFSNIWINLDNSQFVNLTKPWTQVFLHFLVPRPKAFTSFWALTRPLSPTVWFVILGALALKTIYIYAKAKINPLVPKRFRNVVVTFTELLGRMLGTWLPPIPPQIRLQFILWELAGFLIVTIYCSSLAARLTNPEFEQRIDTVRQFIEKNLTWGRESTAPHFKEYFDLSVEANLFAKDKWAKQMPSRFILERSSEDRMNRIFQGNYGVIGRIVGDVYYPENSVTNEALEVLRVMRNPVGQFYTGFAVQPWLLDPVNTVMMRLKESGIILYQMVHVVHRRTGTHLREVFIEHDSIDFNKFIDLAINPLGVGFAMLIFGLLLATVVFYSEIRAVQGKATFVETLRGIRRRQLSETYVTLRNESM</sequence>
<evidence type="ECO:0000256" key="3">
    <source>
        <dbReference type="ARBA" id="ARBA00022475"/>
    </source>
</evidence>
<keyword evidence="11" id="KW-0407">Ion channel</keyword>
<dbReference type="PANTHER" id="PTHR42643">
    <property type="entry name" value="IONOTROPIC RECEPTOR 20A-RELATED"/>
    <property type="match status" value="1"/>
</dbReference>
<proteinExistence type="predicted"/>
<keyword evidence="8" id="KW-0675">Receptor</keyword>
<evidence type="ECO:0000256" key="5">
    <source>
        <dbReference type="ARBA" id="ARBA00022989"/>
    </source>
</evidence>
<gene>
    <name evidence="15" type="ORF">TSAR_007968</name>
</gene>
<keyword evidence="2" id="KW-0813">Transport</keyword>
<dbReference type="Proteomes" id="UP000215335">
    <property type="component" value="Unassembled WGS sequence"/>
</dbReference>
<dbReference type="OrthoDB" id="8182981at2759"/>
<dbReference type="Gene3D" id="1.10.287.70">
    <property type="match status" value="1"/>
</dbReference>
<feature type="transmembrane region" description="Helical" evidence="12">
    <location>
        <begin position="587"/>
        <end position="606"/>
    </location>
</feature>
<protein>
    <recommendedName>
        <fullName evidence="14">Ionotropic glutamate receptor L-glutamate and glycine-binding domain-containing protein</fullName>
    </recommendedName>
</protein>
<keyword evidence="9" id="KW-0325">Glycoprotein</keyword>
<evidence type="ECO:0000313" key="16">
    <source>
        <dbReference type="Proteomes" id="UP000215335"/>
    </source>
</evidence>
<keyword evidence="10" id="KW-1071">Ligand-gated ion channel</keyword>
<evidence type="ECO:0000256" key="4">
    <source>
        <dbReference type="ARBA" id="ARBA00022692"/>
    </source>
</evidence>
<evidence type="ECO:0000256" key="13">
    <source>
        <dbReference type="SAM" id="SignalP"/>
    </source>
</evidence>
<reference evidence="15 16" key="1">
    <citation type="journal article" date="2017" name="Curr. Biol.">
        <title>The Evolution of Venom by Co-option of Single-Copy Genes.</title>
        <authorList>
            <person name="Martinson E.O."/>
            <person name="Mrinalini"/>
            <person name="Kelkar Y.D."/>
            <person name="Chang C.H."/>
            <person name="Werren J.H."/>
        </authorList>
    </citation>
    <scope>NUCLEOTIDE SEQUENCE [LARGE SCALE GENOMIC DNA]</scope>
    <source>
        <strain evidence="15 16">Alberta</strain>
        <tissue evidence="15">Whole body</tissue>
    </source>
</reference>
<keyword evidence="3" id="KW-1003">Cell membrane</keyword>
<evidence type="ECO:0000313" key="15">
    <source>
        <dbReference type="EMBL" id="OXU25805.1"/>
    </source>
</evidence>
<feature type="signal peptide" evidence="13">
    <location>
        <begin position="1"/>
        <end position="21"/>
    </location>
</feature>
<evidence type="ECO:0000259" key="14">
    <source>
        <dbReference type="Pfam" id="PF10613"/>
    </source>
</evidence>
<evidence type="ECO:0000256" key="6">
    <source>
        <dbReference type="ARBA" id="ARBA00023065"/>
    </source>
</evidence>
<keyword evidence="7 12" id="KW-0472">Membrane</keyword>
<evidence type="ECO:0000256" key="10">
    <source>
        <dbReference type="ARBA" id="ARBA00023286"/>
    </source>
</evidence>
<evidence type="ECO:0000256" key="9">
    <source>
        <dbReference type="ARBA" id="ARBA00023180"/>
    </source>
</evidence>
<evidence type="ECO:0000256" key="2">
    <source>
        <dbReference type="ARBA" id="ARBA00022448"/>
    </source>
</evidence>
<dbReference type="AlphaFoldDB" id="A0A232F554"/>
<dbReference type="GO" id="GO:0005886">
    <property type="term" value="C:plasma membrane"/>
    <property type="evidence" value="ECO:0007669"/>
    <property type="project" value="UniProtKB-SubCell"/>
</dbReference>
<evidence type="ECO:0000256" key="12">
    <source>
        <dbReference type="SAM" id="Phobius"/>
    </source>
</evidence>